<evidence type="ECO:0000256" key="9">
    <source>
        <dbReference type="SAM" id="MobiDB-lite"/>
    </source>
</evidence>
<evidence type="ECO:0000256" key="5">
    <source>
        <dbReference type="ARBA" id="ARBA00022792"/>
    </source>
</evidence>
<comment type="similarity">
    <text evidence="3">Belongs to the cytochrome c oxidase subunit 6c family.</text>
</comment>
<evidence type="ECO:0000256" key="1">
    <source>
        <dbReference type="ARBA" id="ARBA00004434"/>
    </source>
</evidence>
<dbReference type="EC" id="1.9.3.1" evidence="11"/>
<dbReference type="OrthoDB" id="10051322at2759"/>
<dbReference type="InParanoid" id="B3MMM9"/>
<keyword evidence="5" id="KW-0999">Mitochondrion inner membrane</keyword>
<dbReference type="PANTHER" id="PTHR48416">
    <property type="entry name" value="CYTOCHROME C OXIDASE SUBUNIT 6C"/>
    <property type="match status" value="1"/>
</dbReference>
<dbReference type="GO" id="GO:0016491">
    <property type="term" value="F:oxidoreductase activity"/>
    <property type="evidence" value="ECO:0007669"/>
    <property type="project" value="UniProtKB-KW"/>
</dbReference>
<gene>
    <name evidence="11" type="primary">Dana\GF14300</name>
    <name evidence="11" type="synonym">dana_GLEANR_15062</name>
    <name evidence="11" type="ORF">GF14300</name>
</gene>
<proteinExistence type="inferred from homology"/>
<evidence type="ECO:0000256" key="6">
    <source>
        <dbReference type="ARBA" id="ARBA00022989"/>
    </source>
</evidence>
<dbReference type="EMBL" id="CH902620">
    <property type="protein sequence ID" value="EDV31920.1"/>
    <property type="molecule type" value="Genomic_DNA"/>
</dbReference>
<dbReference type="Pfam" id="PF02937">
    <property type="entry name" value="COX6C"/>
    <property type="match status" value="1"/>
</dbReference>
<keyword evidence="7" id="KW-0496">Mitochondrion</keyword>
<dbReference type="KEGG" id="dan:6497128"/>
<evidence type="ECO:0000313" key="11">
    <source>
        <dbReference type="EMBL" id="EDV31920.1"/>
    </source>
</evidence>
<feature type="transmembrane region" description="Helical" evidence="10">
    <location>
        <begin position="23"/>
        <end position="42"/>
    </location>
</feature>
<evidence type="ECO:0000256" key="8">
    <source>
        <dbReference type="ARBA" id="ARBA00023136"/>
    </source>
</evidence>
<dbReference type="HOGENOM" id="CLU_2375053_0_0_1"/>
<dbReference type="FunCoup" id="B3MMM9">
    <property type="interactions" value="139"/>
</dbReference>
<dbReference type="SUPFAM" id="SSF81415">
    <property type="entry name" value="Mitochondrial cytochrome c oxidase subunit VIc"/>
    <property type="match status" value="1"/>
</dbReference>
<dbReference type="AlphaFoldDB" id="B3MMM9"/>
<dbReference type="Proteomes" id="UP000007801">
    <property type="component" value="Unassembled WGS sequence"/>
</dbReference>
<evidence type="ECO:0000256" key="4">
    <source>
        <dbReference type="ARBA" id="ARBA00022692"/>
    </source>
</evidence>
<keyword evidence="12" id="KW-1185">Reference proteome</keyword>
<dbReference type="InterPro" id="IPR037169">
    <property type="entry name" value="Cytochrome_c_oxidase_VIc_sf"/>
</dbReference>
<dbReference type="CTD" id="318868"/>
<feature type="region of interest" description="Disordered" evidence="9">
    <location>
        <begin position="75"/>
        <end position="96"/>
    </location>
</feature>
<keyword evidence="8 10" id="KW-0472">Membrane</keyword>
<reference evidence="11 12" key="1">
    <citation type="journal article" date="2007" name="Nature">
        <title>Evolution of genes and genomes on the Drosophila phylogeny.</title>
        <authorList>
            <consortium name="Drosophila 12 Genomes Consortium"/>
            <person name="Clark A.G."/>
            <person name="Eisen M.B."/>
            <person name="Smith D.R."/>
            <person name="Bergman C.M."/>
            <person name="Oliver B."/>
            <person name="Markow T.A."/>
            <person name="Kaufman T.C."/>
            <person name="Kellis M."/>
            <person name="Gelbart W."/>
            <person name="Iyer V.N."/>
            <person name="Pollard D.A."/>
            <person name="Sackton T.B."/>
            <person name="Larracuente A.M."/>
            <person name="Singh N.D."/>
            <person name="Abad J.P."/>
            <person name="Abt D.N."/>
            <person name="Adryan B."/>
            <person name="Aguade M."/>
            <person name="Akashi H."/>
            <person name="Anderson W.W."/>
            <person name="Aquadro C.F."/>
            <person name="Ardell D.H."/>
            <person name="Arguello R."/>
            <person name="Artieri C.G."/>
            <person name="Barbash D.A."/>
            <person name="Barker D."/>
            <person name="Barsanti P."/>
            <person name="Batterham P."/>
            <person name="Batzoglou S."/>
            <person name="Begun D."/>
            <person name="Bhutkar A."/>
            <person name="Blanco E."/>
            <person name="Bosak S.A."/>
            <person name="Bradley R.K."/>
            <person name="Brand A.D."/>
            <person name="Brent M.R."/>
            <person name="Brooks A.N."/>
            <person name="Brown R.H."/>
            <person name="Butlin R.K."/>
            <person name="Caggese C."/>
            <person name="Calvi B.R."/>
            <person name="Bernardo de Carvalho A."/>
            <person name="Caspi A."/>
            <person name="Castrezana S."/>
            <person name="Celniker S.E."/>
            <person name="Chang J.L."/>
            <person name="Chapple C."/>
            <person name="Chatterji S."/>
            <person name="Chinwalla A."/>
            <person name="Civetta A."/>
            <person name="Clifton S.W."/>
            <person name="Comeron J.M."/>
            <person name="Costello J.C."/>
            <person name="Coyne J.A."/>
            <person name="Daub J."/>
            <person name="David R.G."/>
            <person name="Delcher A.L."/>
            <person name="Delehaunty K."/>
            <person name="Do C.B."/>
            <person name="Ebling H."/>
            <person name="Edwards K."/>
            <person name="Eickbush T."/>
            <person name="Evans J.D."/>
            <person name="Filipski A."/>
            <person name="Findeiss S."/>
            <person name="Freyhult E."/>
            <person name="Fulton L."/>
            <person name="Fulton R."/>
            <person name="Garcia A.C."/>
            <person name="Gardiner A."/>
            <person name="Garfield D.A."/>
            <person name="Garvin B.E."/>
            <person name="Gibson G."/>
            <person name="Gilbert D."/>
            <person name="Gnerre S."/>
            <person name="Godfrey J."/>
            <person name="Good R."/>
            <person name="Gotea V."/>
            <person name="Gravely B."/>
            <person name="Greenberg A.J."/>
            <person name="Griffiths-Jones S."/>
            <person name="Gross S."/>
            <person name="Guigo R."/>
            <person name="Gustafson E.A."/>
            <person name="Haerty W."/>
            <person name="Hahn M.W."/>
            <person name="Halligan D.L."/>
            <person name="Halpern A.L."/>
            <person name="Halter G.M."/>
            <person name="Han M.V."/>
            <person name="Heger A."/>
            <person name="Hillier L."/>
            <person name="Hinrichs A.S."/>
            <person name="Holmes I."/>
            <person name="Hoskins R.A."/>
            <person name="Hubisz M.J."/>
            <person name="Hultmark D."/>
            <person name="Huntley M.A."/>
            <person name="Jaffe D.B."/>
            <person name="Jagadeeshan S."/>
            <person name="Jeck W.R."/>
            <person name="Johnson J."/>
            <person name="Jones C.D."/>
            <person name="Jordan W.C."/>
            <person name="Karpen G.H."/>
            <person name="Kataoka E."/>
            <person name="Keightley P.D."/>
            <person name="Kheradpour P."/>
            <person name="Kirkness E.F."/>
            <person name="Koerich L.B."/>
            <person name="Kristiansen K."/>
            <person name="Kudrna D."/>
            <person name="Kulathinal R.J."/>
            <person name="Kumar S."/>
            <person name="Kwok R."/>
            <person name="Lander E."/>
            <person name="Langley C.H."/>
            <person name="Lapoint R."/>
            <person name="Lazzaro B.P."/>
            <person name="Lee S.J."/>
            <person name="Levesque L."/>
            <person name="Li R."/>
            <person name="Lin C.F."/>
            <person name="Lin M.F."/>
            <person name="Lindblad-Toh K."/>
            <person name="Llopart A."/>
            <person name="Long M."/>
            <person name="Low L."/>
            <person name="Lozovsky E."/>
            <person name="Lu J."/>
            <person name="Luo M."/>
            <person name="Machado C.A."/>
            <person name="Makalowski W."/>
            <person name="Marzo M."/>
            <person name="Matsuda M."/>
            <person name="Matzkin L."/>
            <person name="McAllister B."/>
            <person name="McBride C.S."/>
            <person name="McKernan B."/>
            <person name="McKernan K."/>
            <person name="Mendez-Lago M."/>
            <person name="Minx P."/>
            <person name="Mollenhauer M.U."/>
            <person name="Montooth K."/>
            <person name="Mount S.M."/>
            <person name="Mu X."/>
            <person name="Myers E."/>
            <person name="Negre B."/>
            <person name="Newfeld S."/>
            <person name="Nielsen R."/>
            <person name="Noor M.A."/>
            <person name="O'Grady P."/>
            <person name="Pachter L."/>
            <person name="Papaceit M."/>
            <person name="Parisi M.J."/>
            <person name="Parisi M."/>
            <person name="Parts L."/>
            <person name="Pedersen J.S."/>
            <person name="Pesole G."/>
            <person name="Phillippy A.M."/>
            <person name="Ponting C.P."/>
            <person name="Pop M."/>
            <person name="Porcelli D."/>
            <person name="Powell J.R."/>
            <person name="Prohaska S."/>
            <person name="Pruitt K."/>
            <person name="Puig M."/>
            <person name="Quesneville H."/>
            <person name="Ram K.R."/>
            <person name="Rand D."/>
            <person name="Rasmussen M.D."/>
            <person name="Reed L.K."/>
            <person name="Reenan R."/>
            <person name="Reily A."/>
            <person name="Remington K.A."/>
            <person name="Rieger T.T."/>
            <person name="Ritchie M.G."/>
            <person name="Robin C."/>
            <person name="Rogers Y.H."/>
            <person name="Rohde C."/>
            <person name="Rozas J."/>
            <person name="Rubenfield M.J."/>
            <person name="Ruiz A."/>
            <person name="Russo S."/>
            <person name="Salzberg S.L."/>
            <person name="Sanchez-Gracia A."/>
            <person name="Saranga D.J."/>
            <person name="Sato H."/>
            <person name="Schaeffer S.W."/>
            <person name="Schatz M.C."/>
            <person name="Schlenke T."/>
            <person name="Schwartz R."/>
            <person name="Segarra C."/>
            <person name="Singh R.S."/>
            <person name="Sirot L."/>
            <person name="Sirota M."/>
            <person name="Sisneros N.B."/>
            <person name="Smith C.D."/>
            <person name="Smith T.F."/>
            <person name="Spieth J."/>
            <person name="Stage D.E."/>
            <person name="Stark A."/>
            <person name="Stephan W."/>
            <person name="Strausberg R.L."/>
            <person name="Strempel S."/>
            <person name="Sturgill D."/>
            <person name="Sutton G."/>
            <person name="Sutton G.G."/>
            <person name="Tao W."/>
            <person name="Teichmann S."/>
            <person name="Tobari Y.N."/>
            <person name="Tomimura Y."/>
            <person name="Tsolas J.M."/>
            <person name="Valente V.L."/>
            <person name="Venter E."/>
            <person name="Venter J.C."/>
            <person name="Vicario S."/>
            <person name="Vieira F.G."/>
            <person name="Vilella A.J."/>
            <person name="Villasante A."/>
            <person name="Walenz B."/>
            <person name="Wang J."/>
            <person name="Wasserman M."/>
            <person name="Watts T."/>
            <person name="Wilson D."/>
            <person name="Wilson R.K."/>
            <person name="Wing R.A."/>
            <person name="Wolfner M.F."/>
            <person name="Wong A."/>
            <person name="Wong G.K."/>
            <person name="Wu C.I."/>
            <person name="Wu G."/>
            <person name="Yamamoto D."/>
            <person name="Yang H.P."/>
            <person name="Yang S.P."/>
            <person name="Yorke J.A."/>
            <person name="Yoshida K."/>
            <person name="Zdobnov E."/>
            <person name="Zhang P."/>
            <person name="Zhang Y."/>
            <person name="Zimin A.V."/>
            <person name="Baldwin J."/>
            <person name="Abdouelleil A."/>
            <person name="Abdulkadir J."/>
            <person name="Abebe A."/>
            <person name="Abera B."/>
            <person name="Abreu J."/>
            <person name="Acer S.C."/>
            <person name="Aftuck L."/>
            <person name="Alexander A."/>
            <person name="An P."/>
            <person name="Anderson E."/>
            <person name="Anderson S."/>
            <person name="Arachi H."/>
            <person name="Azer M."/>
            <person name="Bachantsang P."/>
            <person name="Barry A."/>
            <person name="Bayul T."/>
            <person name="Berlin A."/>
            <person name="Bessette D."/>
            <person name="Bloom T."/>
            <person name="Blye J."/>
            <person name="Boguslavskiy L."/>
            <person name="Bonnet C."/>
            <person name="Boukhgalter B."/>
            <person name="Bourzgui I."/>
            <person name="Brown A."/>
            <person name="Cahill P."/>
            <person name="Channer S."/>
            <person name="Cheshatsang Y."/>
            <person name="Chuda L."/>
            <person name="Citroen M."/>
            <person name="Collymore A."/>
            <person name="Cooke P."/>
            <person name="Costello M."/>
            <person name="D'Aco K."/>
            <person name="Daza R."/>
            <person name="De Haan G."/>
            <person name="DeGray S."/>
            <person name="DeMaso C."/>
            <person name="Dhargay N."/>
            <person name="Dooley K."/>
            <person name="Dooley E."/>
            <person name="Doricent M."/>
            <person name="Dorje P."/>
            <person name="Dorjee K."/>
            <person name="Dupes A."/>
            <person name="Elong R."/>
            <person name="Falk J."/>
            <person name="Farina A."/>
            <person name="Faro S."/>
            <person name="Ferguson D."/>
            <person name="Fisher S."/>
            <person name="Foley C.D."/>
            <person name="Franke A."/>
            <person name="Friedrich D."/>
            <person name="Gadbois L."/>
            <person name="Gearin G."/>
            <person name="Gearin C.R."/>
            <person name="Giannoukos G."/>
            <person name="Goode T."/>
            <person name="Graham J."/>
            <person name="Grandbois E."/>
            <person name="Grewal S."/>
            <person name="Gyaltsen K."/>
            <person name="Hafez N."/>
            <person name="Hagos B."/>
            <person name="Hall J."/>
            <person name="Henson C."/>
            <person name="Hollinger A."/>
            <person name="Honan T."/>
            <person name="Huard M.D."/>
            <person name="Hughes L."/>
            <person name="Hurhula B."/>
            <person name="Husby M.E."/>
            <person name="Kamat A."/>
            <person name="Kanga B."/>
            <person name="Kashin S."/>
            <person name="Khazanovich D."/>
            <person name="Kisner P."/>
            <person name="Lance K."/>
            <person name="Lara M."/>
            <person name="Lee W."/>
            <person name="Lennon N."/>
            <person name="Letendre F."/>
            <person name="LeVine R."/>
            <person name="Lipovsky A."/>
            <person name="Liu X."/>
            <person name="Liu J."/>
            <person name="Liu S."/>
            <person name="Lokyitsang T."/>
            <person name="Lokyitsang Y."/>
            <person name="Lubonja R."/>
            <person name="Lui A."/>
            <person name="MacDonald P."/>
            <person name="Magnisalis V."/>
            <person name="Maru K."/>
            <person name="Matthews C."/>
            <person name="McCusker W."/>
            <person name="McDonough S."/>
            <person name="Mehta T."/>
            <person name="Meldrim J."/>
            <person name="Meneus L."/>
            <person name="Mihai O."/>
            <person name="Mihalev A."/>
            <person name="Mihova T."/>
            <person name="Mittelman R."/>
            <person name="Mlenga V."/>
            <person name="Montmayeur A."/>
            <person name="Mulrain L."/>
            <person name="Navidi A."/>
            <person name="Naylor J."/>
            <person name="Negash T."/>
            <person name="Nguyen T."/>
            <person name="Nguyen N."/>
            <person name="Nicol R."/>
            <person name="Norbu C."/>
            <person name="Norbu N."/>
            <person name="Novod N."/>
            <person name="O'Neill B."/>
            <person name="Osman S."/>
            <person name="Markiewicz E."/>
            <person name="Oyono O.L."/>
            <person name="Patti C."/>
            <person name="Phunkhang P."/>
            <person name="Pierre F."/>
            <person name="Priest M."/>
            <person name="Raghuraman S."/>
            <person name="Rege F."/>
            <person name="Reyes R."/>
            <person name="Rise C."/>
            <person name="Rogov P."/>
            <person name="Ross K."/>
            <person name="Ryan E."/>
            <person name="Settipalli S."/>
            <person name="Shea T."/>
            <person name="Sherpa N."/>
            <person name="Shi L."/>
            <person name="Shih D."/>
            <person name="Sparrow T."/>
            <person name="Spaulding J."/>
            <person name="Stalker J."/>
            <person name="Stange-Thomann N."/>
            <person name="Stavropoulos S."/>
            <person name="Stone C."/>
            <person name="Strader C."/>
            <person name="Tesfaye S."/>
            <person name="Thomson T."/>
            <person name="Thoulutsang Y."/>
            <person name="Thoulutsang D."/>
            <person name="Topham K."/>
            <person name="Topping I."/>
            <person name="Tsamla T."/>
            <person name="Vassiliev H."/>
            <person name="Vo A."/>
            <person name="Wangchuk T."/>
            <person name="Wangdi T."/>
            <person name="Weiand M."/>
            <person name="Wilkinson J."/>
            <person name="Wilson A."/>
            <person name="Yadav S."/>
            <person name="Young G."/>
            <person name="Yu Q."/>
            <person name="Zembek L."/>
            <person name="Zhong D."/>
            <person name="Zimmer A."/>
            <person name="Zwirko Z."/>
            <person name="Jaffe D.B."/>
            <person name="Alvarez P."/>
            <person name="Brockman W."/>
            <person name="Butler J."/>
            <person name="Chin C."/>
            <person name="Gnerre S."/>
            <person name="Grabherr M."/>
            <person name="Kleber M."/>
            <person name="Mauceli E."/>
            <person name="MacCallum I."/>
        </authorList>
    </citation>
    <scope>NUCLEOTIDE SEQUENCE [LARGE SCALE GENOMIC DNA]</scope>
    <source>
        <strain evidence="12">Tucson 14024-0371.13</strain>
    </source>
</reference>
<evidence type="ECO:0000256" key="7">
    <source>
        <dbReference type="ARBA" id="ARBA00023128"/>
    </source>
</evidence>
<dbReference type="GeneID" id="6497128"/>
<evidence type="ECO:0000313" key="12">
    <source>
        <dbReference type="Proteomes" id="UP000007801"/>
    </source>
</evidence>
<name>B3MMM9_DROAN</name>
<dbReference type="InterPro" id="IPR034884">
    <property type="entry name" value="Cytochrome_c_oxidase_VIc/VIIs"/>
</dbReference>
<keyword evidence="11" id="KW-0560">Oxidoreductase</keyword>
<dbReference type="STRING" id="7217.B3MMM9"/>
<dbReference type="OMA" id="EFKFPMH"/>
<keyword evidence="6 10" id="KW-1133">Transmembrane helix</keyword>
<comment type="pathway">
    <text evidence="2">Energy metabolism; oxidative phosphorylation.</text>
</comment>
<evidence type="ECO:0000256" key="10">
    <source>
        <dbReference type="SAM" id="Phobius"/>
    </source>
</evidence>
<dbReference type="PANTHER" id="PTHR48416:SF1">
    <property type="entry name" value="CYTOCHROME C OXIDASE SUBUNIT 6C"/>
    <property type="match status" value="1"/>
</dbReference>
<protein>
    <submittedName>
        <fullName evidence="11">Uncharacterized protein, isoform A</fullName>
        <ecNumber evidence="11">1.9.3.1</ecNumber>
    </submittedName>
</protein>
<dbReference type="GO" id="GO:0005743">
    <property type="term" value="C:mitochondrial inner membrane"/>
    <property type="evidence" value="ECO:0007669"/>
    <property type="project" value="UniProtKB-SubCell"/>
</dbReference>
<evidence type="ECO:0000256" key="2">
    <source>
        <dbReference type="ARBA" id="ARBA00004673"/>
    </source>
</evidence>
<dbReference type="eggNOG" id="ENOG502T94N">
    <property type="taxonomic scope" value="Eukaryota"/>
</dbReference>
<organism evidence="11 12">
    <name type="scientific">Drosophila ananassae</name>
    <name type="common">Fruit fly</name>
    <dbReference type="NCBI Taxonomy" id="7217"/>
    <lineage>
        <taxon>Eukaryota</taxon>
        <taxon>Metazoa</taxon>
        <taxon>Ecdysozoa</taxon>
        <taxon>Arthropoda</taxon>
        <taxon>Hexapoda</taxon>
        <taxon>Insecta</taxon>
        <taxon>Pterygota</taxon>
        <taxon>Neoptera</taxon>
        <taxon>Endopterygota</taxon>
        <taxon>Diptera</taxon>
        <taxon>Brachycera</taxon>
        <taxon>Muscomorpha</taxon>
        <taxon>Ephydroidea</taxon>
        <taxon>Drosophilidae</taxon>
        <taxon>Drosophila</taxon>
        <taxon>Sophophora</taxon>
    </lineage>
</organism>
<dbReference type="Gene3D" id="4.10.93.10">
    <property type="entry name" value="Mitochondrial cytochrome c oxidase subunit VIc/VIIs"/>
    <property type="match status" value="1"/>
</dbReference>
<sequence>MPFNKPPEISFPIHNSHFNKTMANVKVACVLALTAPLLLYAFRNVPHKRKYKYFYSHYDPLDAFDRMMNGGYLESCPPGSGGKKDKDKDKDKKKKK</sequence>
<evidence type="ECO:0000256" key="3">
    <source>
        <dbReference type="ARBA" id="ARBA00007204"/>
    </source>
</evidence>
<dbReference type="PhylomeDB" id="B3MMM9"/>
<comment type="subcellular location">
    <subcellularLocation>
        <location evidence="1">Mitochondrion inner membrane</location>
        <topology evidence="1">Single-pass membrane protein</topology>
    </subcellularLocation>
</comment>
<dbReference type="InterPro" id="IPR051389">
    <property type="entry name" value="Cytochrome_c_oxidase_VIc"/>
</dbReference>
<keyword evidence="4 10" id="KW-0812">Transmembrane</keyword>
<accession>B3MMM9</accession>